<dbReference type="InterPro" id="IPR050330">
    <property type="entry name" value="Bact_OuterMem_StrucFunc"/>
</dbReference>
<evidence type="ECO:0000313" key="6">
    <source>
        <dbReference type="EMBL" id="XBS69957.1"/>
    </source>
</evidence>
<reference evidence="6" key="1">
    <citation type="submission" date="2024-06" db="EMBL/GenBank/DDBJ databases">
        <authorList>
            <person name="Coelho C."/>
            <person name="Bento M."/>
            <person name="Garcia E."/>
            <person name="Camelo A."/>
            <person name="Brandao I."/>
            <person name="Espirito Santo C."/>
            <person name="Trovao J."/>
            <person name="Verissimo A."/>
            <person name="Costa J."/>
            <person name="Tiago I."/>
        </authorList>
    </citation>
    <scope>NUCLEOTIDE SEQUENCE</scope>
    <source>
        <strain evidence="6">KWT182</strain>
    </source>
</reference>
<comment type="subcellular location">
    <subcellularLocation>
        <location evidence="1">Cell outer membrane</location>
    </subcellularLocation>
</comment>
<keyword evidence="2 3" id="KW-0472">Membrane</keyword>
<sequence>MTDRMRRGFWLFFGGLTLMMCQSILPWGTMAQGLSSVIVLTVMAGAWINCGKRALSLPADAKRLLAALPRECSVPIVLVSGDNGDLDKLFGLSLVRETSQGCYLRLGAGKELARLTPFLLERRPTWGRQLAAMFLLSPQSHTDMGALRIILRGWRHEILTISRAVGYRLPAITCLFLNGNDSPWYICPAEGPFGIVKEQDCADHVANGGWPVRTGNQYTLHWSQAIEAEALTAWCRDTLLTSEPGVARFAPADFRAELAVRFISTPVLSGNVWQRYLPAGTLLRPMTFSSVEGSRLPFPDPLLLMLARPRELTAGQRALAWGMALLTAYCLALLCIVAWNNQRLLTRVAADLQQYSAIPASAQGPKASALAALIGDAGELELYHRQGTPLRLGLGLYSGARLYAALLTAIDGYTPPSYPSDLTHAPRPFSPTINLDSLSLFNTGSADLKPDAAKKLVAALVDIKAQPGWMIVVDGHTDDTGNSQRNRALSLARAEAVRDWLRDMGNIPSGCFAVQGHGAARPITGNDTAAGRAANRRVDIKLIPEPGACQPTTGAQASPLRQ</sequence>
<protein>
    <submittedName>
        <fullName evidence="6">OmpA family protein</fullName>
    </submittedName>
</protein>
<keyword evidence="4" id="KW-0812">Transmembrane</keyword>
<feature type="transmembrane region" description="Helical" evidence="4">
    <location>
        <begin position="318"/>
        <end position="339"/>
    </location>
</feature>
<name>A0AAU7QBA0_9GAMM</name>
<evidence type="ECO:0000256" key="2">
    <source>
        <dbReference type="ARBA" id="ARBA00023136"/>
    </source>
</evidence>
<evidence type="ECO:0000259" key="5">
    <source>
        <dbReference type="PROSITE" id="PS51123"/>
    </source>
</evidence>
<dbReference type="EMBL" id="CP157947">
    <property type="protein sequence ID" value="XBS69957.1"/>
    <property type="molecule type" value="Genomic_DNA"/>
</dbReference>
<dbReference type="GO" id="GO:0009279">
    <property type="term" value="C:cell outer membrane"/>
    <property type="evidence" value="ECO:0007669"/>
    <property type="project" value="UniProtKB-SubCell"/>
</dbReference>
<dbReference type="InterPro" id="IPR006665">
    <property type="entry name" value="OmpA-like"/>
</dbReference>
<dbReference type="Pfam" id="PF00691">
    <property type="entry name" value="OmpA"/>
    <property type="match status" value="1"/>
</dbReference>
<evidence type="ECO:0000256" key="4">
    <source>
        <dbReference type="SAM" id="Phobius"/>
    </source>
</evidence>
<gene>
    <name evidence="6" type="ORF">ABK905_00895</name>
</gene>
<dbReference type="PANTHER" id="PTHR30329:SF20">
    <property type="entry name" value="EXPORTED PROTEIN"/>
    <property type="match status" value="1"/>
</dbReference>
<dbReference type="AlphaFoldDB" id="A0AAU7QBA0"/>
<dbReference type="Gene3D" id="3.30.1330.60">
    <property type="entry name" value="OmpA-like domain"/>
    <property type="match status" value="1"/>
</dbReference>
<dbReference type="InterPro" id="IPR036737">
    <property type="entry name" value="OmpA-like_sf"/>
</dbReference>
<feature type="domain" description="OmpA-like" evidence="5">
    <location>
        <begin position="428"/>
        <end position="546"/>
    </location>
</feature>
<dbReference type="CDD" id="cd07185">
    <property type="entry name" value="OmpA_C-like"/>
    <property type="match status" value="1"/>
</dbReference>
<dbReference type="PROSITE" id="PS51123">
    <property type="entry name" value="OMPA_2"/>
    <property type="match status" value="1"/>
</dbReference>
<dbReference type="InterPro" id="IPR006664">
    <property type="entry name" value="OMP_bac"/>
</dbReference>
<dbReference type="PRINTS" id="PR01021">
    <property type="entry name" value="OMPADOMAIN"/>
</dbReference>
<evidence type="ECO:0000256" key="3">
    <source>
        <dbReference type="PROSITE-ProRule" id="PRU00473"/>
    </source>
</evidence>
<dbReference type="PANTHER" id="PTHR30329">
    <property type="entry name" value="STATOR ELEMENT OF FLAGELLAR MOTOR COMPLEX"/>
    <property type="match status" value="1"/>
</dbReference>
<evidence type="ECO:0000256" key="1">
    <source>
        <dbReference type="ARBA" id="ARBA00004442"/>
    </source>
</evidence>
<keyword evidence="4" id="KW-1133">Transmembrane helix</keyword>
<proteinExistence type="predicted"/>
<accession>A0AAU7QBA0</accession>
<dbReference type="SUPFAM" id="SSF103088">
    <property type="entry name" value="OmpA-like"/>
    <property type="match status" value="1"/>
</dbReference>
<organism evidence="6">
    <name type="scientific">Acerihabitans sp. KWT182</name>
    <dbReference type="NCBI Taxonomy" id="3157919"/>
    <lineage>
        <taxon>Bacteria</taxon>
        <taxon>Pseudomonadati</taxon>
        <taxon>Pseudomonadota</taxon>
        <taxon>Gammaproteobacteria</taxon>
        <taxon>Enterobacterales</taxon>
        <taxon>Pectobacteriaceae</taxon>
        <taxon>Acerihabitans</taxon>
    </lineage>
</organism>